<proteinExistence type="predicted"/>
<evidence type="ECO:0000259" key="1">
    <source>
        <dbReference type="Pfam" id="PF07883"/>
    </source>
</evidence>
<gene>
    <name evidence="2" type="ORF">C7I85_28165</name>
</gene>
<dbReference type="Pfam" id="PF07883">
    <property type="entry name" value="Cupin_2"/>
    <property type="match status" value="1"/>
</dbReference>
<feature type="domain" description="Cupin type-2" evidence="1">
    <location>
        <begin position="40"/>
        <end position="107"/>
    </location>
</feature>
<evidence type="ECO:0000313" key="2">
    <source>
        <dbReference type="EMBL" id="PSJ53227.1"/>
    </source>
</evidence>
<dbReference type="InterPro" id="IPR052538">
    <property type="entry name" value="Flavonoid_dioxygenase-like"/>
</dbReference>
<dbReference type="Gene3D" id="2.60.120.10">
    <property type="entry name" value="Jelly Rolls"/>
    <property type="match status" value="1"/>
</dbReference>
<dbReference type="EMBL" id="PXYL01000030">
    <property type="protein sequence ID" value="PSJ53227.1"/>
    <property type="molecule type" value="Genomic_DNA"/>
</dbReference>
<sequence>MIEPSVGVTHTKDAFKGRVWHILGQTYTLKYVSDDMMAWHAVLPPGTFVPPHVHLTQDESVAVLSGRLDIVHAGGTTAAQAGDYVYLPRNLEHGIFNNSDEDAHAIFHVSPTRKIFDLFENIHQVGDPAIVVQKAGEREIKFSPPR</sequence>
<dbReference type="PANTHER" id="PTHR43346:SF1">
    <property type="entry name" value="QUERCETIN 2,3-DIOXYGENASE-RELATED"/>
    <property type="match status" value="1"/>
</dbReference>
<dbReference type="PANTHER" id="PTHR43346">
    <property type="entry name" value="LIGAND BINDING DOMAIN PROTEIN, PUTATIVE (AFU_ORTHOLOGUE AFUA_6G14370)-RELATED"/>
    <property type="match status" value="1"/>
</dbReference>
<dbReference type="InterPro" id="IPR011051">
    <property type="entry name" value="RmlC_Cupin_sf"/>
</dbReference>
<accession>A0A2P7RSL4</accession>
<dbReference type="Proteomes" id="UP000240653">
    <property type="component" value="Unassembled WGS sequence"/>
</dbReference>
<dbReference type="RefSeq" id="WP_106727346.1">
    <property type="nucleotide sequence ID" value="NZ_PXYL01000030.1"/>
</dbReference>
<dbReference type="SUPFAM" id="SSF51182">
    <property type="entry name" value="RmlC-like cupins"/>
    <property type="match status" value="1"/>
</dbReference>
<comment type="caution">
    <text evidence="2">The sequence shown here is derived from an EMBL/GenBank/DDBJ whole genome shotgun (WGS) entry which is preliminary data.</text>
</comment>
<evidence type="ECO:0000313" key="3">
    <source>
        <dbReference type="Proteomes" id="UP000240653"/>
    </source>
</evidence>
<dbReference type="InterPro" id="IPR014710">
    <property type="entry name" value="RmlC-like_jellyroll"/>
</dbReference>
<reference evidence="2 3" key="1">
    <citation type="submission" date="2018-03" db="EMBL/GenBank/DDBJ databases">
        <title>The draft genome of Mesorhizobium soli JCM 19897.</title>
        <authorList>
            <person name="Li L."/>
            <person name="Liu L."/>
            <person name="Liang L."/>
            <person name="Wang T."/>
            <person name="Zhang X."/>
        </authorList>
    </citation>
    <scope>NUCLEOTIDE SEQUENCE [LARGE SCALE GENOMIC DNA]</scope>
    <source>
        <strain evidence="2 3">JCM 19897</strain>
    </source>
</reference>
<dbReference type="InterPro" id="IPR013096">
    <property type="entry name" value="Cupin_2"/>
</dbReference>
<dbReference type="AlphaFoldDB" id="A0A2P7RSL4"/>
<keyword evidence="3" id="KW-1185">Reference proteome</keyword>
<name>A0A2P7RSL4_9HYPH</name>
<protein>
    <submittedName>
        <fullName evidence="2">Cupin domain-containing protein</fullName>
    </submittedName>
</protein>
<organism evidence="2 3">
    <name type="scientific">Pseudaminobacter soli</name>
    <name type="common">ex Li et al. 2025</name>
    <dbReference type="NCBI Taxonomy" id="1295366"/>
    <lineage>
        <taxon>Bacteria</taxon>
        <taxon>Pseudomonadati</taxon>
        <taxon>Pseudomonadota</taxon>
        <taxon>Alphaproteobacteria</taxon>
        <taxon>Hyphomicrobiales</taxon>
        <taxon>Phyllobacteriaceae</taxon>
        <taxon>Pseudaminobacter</taxon>
    </lineage>
</organism>
<dbReference type="OrthoDB" id="9791637at2"/>